<keyword evidence="2" id="KW-1185">Reference proteome</keyword>
<organism evidence="1 2">
    <name type="scientific">Miscanthus lutarioriparius</name>
    <dbReference type="NCBI Taxonomy" id="422564"/>
    <lineage>
        <taxon>Eukaryota</taxon>
        <taxon>Viridiplantae</taxon>
        <taxon>Streptophyta</taxon>
        <taxon>Embryophyta</taxon>
        <taxon>Tracheophyta</taxon>
        <taxon>Spermatophyta</taxon>
        <taxon>Magnoliopsida</taxon>
        <taxon>Liliopsida</taxon>
        <taxon>Poales</taxon>
        <taxon>Poaceae</taxon>
        <taxon>PACMAD clade</taxon>
        <taxon>Panicoideae</taxon>
        <taxon>Andropogonodae</taxon>
        <taxon>Andropogoneae</taxon>
        <taxon>Saccharinae</taxon>
        <taxon>Miscanthus</taxon>
    </lineage>
</organism>
<proteinExistence type="predicted"/>
<evidence type="ECO:0000313" key="1">
    <source>
        <dbReference type="EMBL" id="CAD6224314.1"/>
    </source>
</evidence>
<name>A0A811NI41_9POAL</name>
<dbReference type="Proteomes" id="UP000604825">
    <property type="component" value="Unassembled WGS sequence"/>
</dbReference>
<dbReference type="AlphaFoldDB" id="A0A811NI41"/>
<comment type="caution">
    <text evidence="1">The sequence shown here is derived from an EMBL/GenBank/DDBJ whole genome shotgun (WGS) entry which is preliminary data.</text>
</comment>
<accession>A0A811NI41</accession>
<gene>
    <name evidence="1" type="ORF">NCGR_LOCUS16616</name>
</gene>
<feature type="non-terminal residue" evidence="1">
    <location>
        <position position="1"/>
    </location>
</feature>
<reference evidence="1" key="1">
    <citation type="submission" date="2020-10" db="EMBL/GenBank/DDBJ databases">
        <authorList>
            <person name="Han B."/>
            <person name="Lu T."/>
            <person name="Zhao Q."/>
            <person name="Huang X."/>
            <person name="Zhao Y."/>
        </authorList>
    </citation>
    <scope>NUCLEOTIDE SEQUENCE</scope>
</reference>
<dbReference type="EMBL" id="CAJGYO010000004">
    <property type="protein sequence ID" value="CAD6224314.1"/>
    <property type="molecule type" value="Genomic_DNA"/>
</dbReference>
<feature type="non-terminal residue" evidence="1">
    <location>
        <position position="51"/>
    </location>
</feature>
<sequence>PEYLKKLLSLESEPVDLLYNHKGGISSIPRQPGDCLSFITEDLSVTYRDML</sequence>
<evidence type="ECO:0000313" key="2">
    <source>
        <dbReference type="Proteomes" id="UP000604825"/>
    </source>
</evidence>
<protein>
    <submittedName>
        <fullName evidence="1">Uncharacterized protein</fullName>
    </submittedName>
</protein>